<name>A0ABV5ME07_9ACTN</name>
<evidence type="ECO:0000259" key="9">
    <source>
        <dbReference type="PROSITE" id="PS50850"/>
    </source>
</evidence>
<evidence type="ECO:0000256" key="8">
    <source>
        <dbReference type="SAM" id="Phobius"/>
    </source>
</evidence>
<evidence type="ECO:0000256" key="4">
    <source>
        <dbReference type="ARBA" id="ARBA00022475"/>
    </source>
</evidence>
<accession>A0ABV5ME07</accession>
<organism evidence="10 11">
    <name type="scientific">Dactylosporangium vinaceum</name>
    <dbReference type="NCBI Taxonomy" id="53362"/>
    <lineage>
        <taxon>Bacteria</taxon>
        <taxon>Bacillati</taxon>
        <taxon>Actinomycetota</taxon>
        <taxon>Actinomycetes</taxon>
        <taxon>Micromonosporales</taxon>
        <taxon>Micromonosporaceae</taxon>
        <taxon>Dactylosporangium</taxon>
    </lineage>
</organism>
<evidence type="ECO:0000313" key="10">
    <source>
        <dbReference type="EMBL" id="MFB9447092.1"/>
    </source>
</evidence>
<keyword evidence="3" id="KW-0813">Transport</keyword>
<comment type="subcellular location">
    <subcellularLocation>
        <location evidence="1">Cell membrane</location>
        <topology evidence="1">Multi-pass membrane protein</topology>
    </subcellularLocation>
</comment>
<dbReference type="CDD" id="cd17320">
    <property type="entry name" value="MFS_MdfA_MDR_like"/>
    <property type="match status" value="1"/>
</dbReference>
<dbReference type="RefSeq" id="WP_223092644.1">
    <property type="nucleotide sequence ID" value="NZ_CP061913.1"/>
</dbReference>
<dbReference type="PANTHER" id="PTHR23502">
    <property type="entry name" value="MAJOR FACILITATOR SUPERFAMILY"/>
    <property type="match status" value="1"/>
</dbReference>
<keyword evidence="6 8" id="KW-1133">Transmembrane helix</keyword>
<evidence type="ECO:0000256" key="2">
    <source>
        <dbReference type="ARBA" id="ARBA00006236"/>
    </source>
</evidence>
<sequence length="403" mass="41518">MSIIHRIRLALVLGSLSGFGALTIDMYLPAMPGMARDLDARPSMVQLSLTVFVIGLALGQVMVGPLSDTWGRRRPLIVGLSLYVAGSVCCALAPTGGWLIGARALQSLGAAAGTVLARAIVRDLFEGPAMIRFLSVAMLVNGLAPILAPVVGGQVLRFTSWRGIFIILAAIGAVLLVTVLVTQRESLPPERRRPAHLPGTLRDMAALATDRSYLRYVLAAALMFAAVFAYISGSSFVLQNVYGLTAQQFSLVFATNGLGIVLLAQVNGFLIGRGREAEALLRSALVIAVVAASGVFACTATSAPLPILLICLFVVVSMLGPILPDATTLAMGPHAATAGAASSLQGLLQFLIGAAAASAMGVAGPGSPIAMGVTLLVCAVAALAVLPLLRTTSAEQRGVGADW</sequence>
<dbReference type="InterPro" id="IPR036259">
    <property type="entry name" value="MFS_trans_sf"/>
</dbReference>
<evidence type="ECO:0000256" key="3">
    <source>
        <dbReference type="ARBA" id="ARBA00022448"/>
    </source>
</evidence>
<feature type="transmembrane region" description="Helical" evidence="8">
    <location>
        <begin position="279"/>
        <end position="297"/>
    </location>
</feature>
<feature type="transmembrane region" description="Helical" evidence="8">
    <location>
        <begin position="75"/>
        <end position="94"/>
    </location>
</feature>
<keyword evidence="4" id="KW-1003">Cell membrane</keyword>
<evidence type="ECO:0000256" key="1">
    <source>
        <dbReference type="ARBA" id="ARBA00004651"/>
    </source>
</evidence>
<feature type="transmembrane region" description="Helical" evidence="8">
    <location>
        <begin position="100"/>
        <end position="121"/>
    </location>
</feature>
<keyword evidence="5 8" id="KW-0812">Transmembrane</keyword>
<dbReference type="Gene3D" id="1.20.1720.10">
    <property type="entry name" value="Multidrug resistance protein D"/>
    <property type="match status" value="1"/>
</dbReference>
<keyword evidence="7 8" id="KW-0472">Membrane</keyword>
<gene>
    <name evidence="10" type="ORF">ACFFTR_28720</name>
</gene>
<proteinExistence type="inferred from homology"/>
<keyword evidence="11" id="KW-1185">Reference proteome</keyword>
<dbReference type="PROSITE" id="PS50850">
    <property type="entry name" value="MFS"/>
    <property type="match status" value="1"/>
</dbReference>
<feature type="transmembrane region" description="Helical" evidence="8">
    <location>
        <begin position="163"/>
        <end position="182"/>
    </location>
</feature>
<reference evidence="10 11" key="1">
    <citation type="submission" date="2024-09" db="EMBL/GenBank/DDBJ databases">
        <authorList>
            <person name="Sun Q."/>
            <person name="Mori K."/>
        </authorList>
    </citation>
    <scope>NUCLEOTIDE SEQUENCE [LARGE SCALE GENOMIC DNA]</scope>
    <source>
        <strain evidence="10 11">JCM 3307</strain>
    </source>
</reference>
<dbReference type="SUPFAM" id="SSF103473">
    <property type="entry name" value="MFS general substrate transporter"/>
    <property type="match status" value="1"/>
</dbReference>
<evidence type="ECO:0000256" key="6">
    <source>
        <dbReference type="ARBA" id="ARBA00022989"/>
    </source>
</evidence>
<feature type="transmembrane region" description="Helical" evidence="8">
    <location>
        <begin position="213"/>
        <end position="231"/>
    </location>
</feature>
<dbReference type="InterPro" id="IPR020846">
    <property type="entry name" value="MFS_dom"/>
</dbReference>
<evidence type="ECO:0000313" key="11">
    <source>
        <dbReference type="Proteomes" id="UP001589608"/>
    </source>
</evidence>
<dbReference type="InterPro" id="IPR004812">
    <property type="entry name" value="Efflux_drug-R_Bcr/CmlA"/>
</dbReference>
<feature type="transmembrane region" description="Helical" evidence="8">
    <location>
        <begin position="303"/>
        <end position="323"/>
    </location>
</feature>
<feature type="domain" description="Major facilitator superfamily (MFS) profile" evidence="9">
    <location>
        <begin position="6"/>
        <end position="393"/>
    </location>
</feature>
<evidence type="ECO:0000256" key="5">
    <source>
        <dbReference type="ARBA" id="ARBA00022692"/>
    </source>
</evidence>
<dbReference type="Proteomes" id="UP001589608">
    <property type="component" value="Unassembled WGS sequence"/>
</dbReference>
<comment type="similarity">
    <text evidence="2">Belongs to the major facilitator superfamily. Bcr/CmlA family.</text>
</comment>
<feature type="transmembrane region" description="Helical" evidence="8">
    <location>
        <begin position="344"/>
        <end position="363"/>
    </location>
</feature>
<feature type="transmembrane region" description="Helical" evidence="8">
    <location>
        <begin position="251"/>
        <end position="272"/>
    </location>
</feature>
<dbReference type="InterPro" id="IPR011701">
    <property type="entry name" value="MFS"/>
</dbReference>
<feature type="transmembrane region" description="Helical" evidence="8">
    <location>
        <begin position="133"/>
        <end position="151"/>
    </location>
</feature>
<feature type="transmembrane region" description="Helical" evidence="8">
    <location>
        <begin position="44"/>
        <end position="63"/>
    </location>
</feature>
<protein>
    <submittedName>
        <fullName evidence="10">Multidrug effflux MFS transporter</fullName>
    </submittedName>
</protein>
<comment type="caution">
    <text evidence="10">The sequence shown here is derived from an EMBL/GenBank/DDBJ whole genome shotgun (WGS) entry which is preliminary data.</text>
</comment>
<feature type="transmembrane region" description="Helical" evidence="8">
    <location>
        <begin position="369"/>
        <end position="389"/>
    </location>
</feature>
<dbReference type="Pfam" id="PF07690">
    <property type="entry name" value="MFS_1"/>
    <property type="match status" value="1"/>
</dbReference>
<dbReference type="PANTHER" id="PTHR23502:SF132">
    <property type="entry name" value="POLYAMINE TRANSPORTER 2-RELATED"/>
    <property type="match status" value="1"/>
</dbReference>
<dbReference type="NCBIfam" id="TIGR00710">
    <property type="entry name" value="efflux_Bcr_CflA"/>
    <property type="match status" value="1"/>
</dbReference>
<dbReference type="EMBL" id="JBHMCA010000052">
    <property type="protein sequence ID" value="MFB9447092.1"/>
    <property type="molecule type" value="Genomic_DNA"/>
</dbReference>
<evidence type="ECO:0000256" key="7">
    <source>
        <dbReference type="ARBA" id="ARBA00023136"/>
    </source>
</evidence>